<feature type="transmembrane region" description="Helical" evidence="3">
    <location>
        <begin position="234"/>
        <end position="253"/>
    </location>
</feature>
<dbReference type="GO" id="GO:0004016">
    <property type="term" value="F:adenylate cyclase activity"/>
    <property type="evidence" value="ECO:0007669"/>
    <property type="project" value="UniProtKB-ARBA"/>
</dbReference>
<dbReference type="SUPFAM" id="SSF55073">
    <property type="entry name" value="Nucleotide cyclase"/>
    <property type="match status" value="1"/>
</dbReference>
<sequence length="544" mass="58429">MFKVRALTWLTALSLPALGLWLLIAQPMLDAHYEHHVQHFWLVLAAAVLATGLGIVLFRAARARRDLRLMLVSLTFQFSAGFLALHAVATPGVILDSPNAGFVYAVPIGLTLGGIAALASAFEYGPETVARLHRQTWLLSTLPALSFVVWSAISLTRLPPLNGTPSATESSGPLVGIAAVGALCYLGAAIRYAWRFVQRRALLLLTICTTFVLLIEALLAVGFGRSWRTSWWEWHVLMVVAFALIAVSTHLQFRREGSALGLFDSVTLQQTMASLERDYERALTEMVGILRERAASGVSAQEPLGPVGVRLSRRFGLTERQLAVLAQNARLYGQLDELFRSYMSPAVATELLADPAQADLGGRIAEVSVLMADLAGFTPFAERTDPAAVVQMLNTYYGAIVPVILAEGGTVVQFVGDAVMAVFNAPNAQPDHAWRAARAGLGLQYAVWQIAAGHPDWPRFRVGVNTGPALVGNVGAAQMRNYTAIGDTTNTAARLEGVAEPGTVVIGGATYAQLGPRAAVRELGGISVKGRREPVTCYVLEGLR</sequence>
<reference evidence="5 6" key="1">
    <citation type="submission" date="2019-10" db="EMBL/GenBank/DDBJ databases">
        <title>Nocardia macrotermitis sp. nov. and Nocardia aurantia sp. nov., isolated from the gut of fungus growing-termite Macrotermes natalensis.</title>
        <authorList>
            <person name="Benndorf R."/>
            <person name="Schwitalla J."/>
            <person name="Martin K."/>
            <person name="De Beer W."/>
            <person name="Kaster A.-K."/>
            <person name="Vollmers J."/>
            <person name="Poulsen M."/>
            <person name="Beemelmanns C."/>
        </authorList>
    </citation>
    <scope>NUCLEOTIDE SEQUENCE [LARGE SCALE GENOMIC DNA]</scope>
    <source>
        <strain evidence="5 6">RB20</strain>
    </source>
</reference>
<dbReference type="InterPro" id="IPR001054">
    <property type="entry name" value="A/G_cyclase"/>
</dbReference>
<dbReference type="PANTHER" id="PTHR43081">
    <property type="entry name" value="ADENYLATE CYCLASE, TERMINAL-DIFFERENTIATION SPECIFIC-RELATED"/>
    <property type="match status" value="1"/>
</dbReference>
<feature type="transmembrane region" description="Helical" evidence="3">
    <location>
        <begin position="136"/>
        <end position="153"/>
    </location>
</feature>
<name>A0A7K0DGN8_9NOCA</name>
<dbReference type="GO" id="GO:0035556">
    <property type="term" value="P:intracellular signal transduction"/>
    <property type="evidence" value="ECO:0007669"/>
    <property type="project" value="InterPro"/>
</dbReference>
<protein>
    <recommendedName>
        <fullName evidence="4">Guanylate cyclase domain-containing protein</fullName>
    </recommendedName>
</protein>
<dbReference type="SMART" id="SM00044">
    <property type="entry name" value="CYCc"/>
    <property type="match status" value="1"/>
</dbReference>
<keyword evidence="3" id="KW-0812">Transmembrane</keyword>
<keyword evidence="6" id="KW-1185">Reference proteome</keyword>
<dbReference type="PROSITE" id="PS50125">
    <property type="entry name" value="GUANYLATE_CYCLASE_2"/>
    <property type="match status" value="1"/>
</dbReference>
<feature type="domain" description="Guanylate cyclase" evidence="4">
    <location>
        <begin position="368"/>
        <end position="496"/>
    </location>
</feature>
<evidence type="ECO:0000313" key="5">
    <source>
        <dbReference type="EMBL" id="MQY23954.1"/>
    </source>
</evidence>
<feature type="transmembrane region" description="Helical" evidence="3">
    <location>
        <begin position="101"/>
        <end position="124"/>
    </location>
</feature>
<accession>A0A7K0DGN8</accession>
<feature type="transmembrane region" description="Helical" evidence="3">
    <location>
        <begin position="173"/>
        <end position="194"/>
    </location>
</feature>
<dbReference type="GO" id="GO:0009190">
    <property type="term" value="P:cyclic nucleotide biosynthetic process"/>
    <property type="evidence" value="ECO:0007669"/>
    <property type="project" value="InterPro"/>
</dbReference>
<dbReference type="Pfam" id="PF00211">
    <property type="entry name" value="Guanylate_cyc"/>
    <property type="match status" value="1"/>
</dbReference>
<dbReference type="InterPro" id="IPR050697">
    <property type="entry name" value="Adenylyl/Guanylyl_Cyclase_3/4"/>
</dbReference>
<dbReference type="Proteomes" id="UP000438448">
    <property type="component" value="Unassembled WGS sequence"/>
</dbReference>
<dbReference type="RefSeq" id="WP_153415700.1">
    <property type="nucleotide sequence ID" value="NZ_WEGK01000025.1"/>
</dbReference>
<evidence type="ECO:0000313" key="6">
    <source>
        <dbReference type="Proteomes" id="UP000438448"/>
    </source>
</evidence>
<dbReference type="EMBL" id="WEGK01000025">
    <property type="protein sequence ID" value="MQY23954.1"/>
    <property type="molecule type" value="Genomic_DNA"/>
</dbReference>
<keyword evidence="3" id="KW-0472">Membrane</keyword>
<keyword evidence="3" id="KW-1133">Transmembrane helix</keyword>
<comment type="similarity">
    <text evidence="1">Belongs to the adenylyl cyclase class-3 family.</text>
</comment>
<dbReference type="AlphaFoldDB" id="A0A7K0DGN8"/>
<evidence type="ECO:0000259" key="4">
    <source>
        <dbReference type="PROSITE" id="PS50125"/>
    </source>
</evidence>
<gene>
    <name evidence="5" type="ORF">NRB20_70870</name>
</gene>
<evidence type="ECO:0000256" key="1">
    <source>
        <dbReference type="ARBA" id="ARBA00005381"/>
    </source>
</evidence>
<proteinExistence type="inferred from homology"/>
<feature type="coiled-coil region" evidence="2">
    <location>
        <begin position="265"/>
        <end position="292"/>
    </location>
</feature>
<evidence type="ECO:0000256" key="2">
    <source>
        <dbReference type="SAM" id="Coils"/>
    </source>
</evidence>
<feature type="transmembrane region" description="Helical" evidence="3">
    <location>
        <begin position="201"/>
        <end position="222"/>
    </location>
</feature>
<feature type="transmembrane region" description="Helical" evidence="3">
    <location>
        <begin position="70"/>
        <end position="89"/>
    </location>
</feature>
<dbReference type="OrthoDB" id="5476461at2"/>
<dbReference type="CDD" id="cd07302">
    <property type="entry name" value="CHD"/>
    <property type="match status" value="1"/>
</dbReference>
<dbReference type="PANTHER" id="PTHR43081:SF1">
    <property type="entry name" value="ADENYLATE CYCLASE, TERMINAL-DIFFERENTIATION SPECIFIC"/>
    <property type="match status" value="1"/>
</dbReference>
<feature type="transmembrane region" description="Helical" evidence="3">
    <location>
        <begin position="41"/>
        <end position="58"/>
    </location>
</feature>
<comment type="caution">
    <text evidence="5">The sequence shown here is derived from an EMBL/GenBank/DDBJ whole genome shotgun (WGS) entry which is preliminary data.</text>
</comment>
<dbReference type="Gene3D" id="3.30.70.1230">
    <property type="entry name" value="Nucleotide cyclase"/>
    <property type="match status" value="1"/>
</dbReference>
<keyword evidence="2" id="KW-0175">Coiled coil</keyword>
<evidence type="ECO:0000256" key="3">
    <source>
        <dbReference type="SAM" id="Phobius"/>
    </source>
</evidence>
<organism evidence="5 6">
    <name type="scientific">Nocardia macrotermitis</name>
    <dbReference type="NCBI Taxonomy" id="2585198"/>
    <lineage>
        <taxon>Bacteria</taxon>
        <taxon>Bacillati</taxon>
        <taxon>Actinomycetota</taxon>
        <taxon>Actinomycetes</taxon>
        <taxon>Mycobacteriales</taxon>
        <taxon>Nocardiaceae</taxon>
        <taxon>Nocardia</taxon>
    </lineage>
</organism>
<dbReference type="InterPro" id="IPR029787">
    <property type="entry name" value="Nucleotide_cyclase"/>
</dbReference>